<evidence type="ECO:0000256" key="7">
    <source>
        <dbReference type="ARBA" id="ARBA00023125"/>
    </source>
</evidence>
<dbReference type="GO" id="GO:0003677">
    <property type="term" value="F:DNA binding"/>
    <property type="evidence" value="ECO:0007669"/>
    <property type="project" value="UniProtKB-KW"/>
</dbReference>
<comment type="similarity">
    <text evidence="2">Belongs to the relaxosome TraM family.</text>
</comment>
<accession>A0A318NS19</accession>
<name>A0A318NS19_SERPL</name>
<dbReference type="RefSeq" id="WP_020453971.1">
    <property type="nucleotide sequence ID" value="NZ_PESE01000011.1"/>
</dbReference>
<comment type="caution">
    <text evidence="9">The sequence shown here is derived from an EMBL/GenBank/DDBJ whole genome shotgun (WGS) entry which is preliminary data.</text>
</comment>
<reference evidence="9 10" key="1">
    <citation type="submission" date="2017-11" db="EMBL/GenBank/DDBJ databases">
        <title>Genome sequence of the oocydin A producing rhizobacterium Serratia plymuthica 4Rx5.</title>
        <authorList>
            <person name="Matilla M.A."/>
            <person name="Udaondo Z."/>
            <person name="Salmond G.P.C."/>
        </authorList>
    </citation>
    <scope>NUCLEOTIDE SEQUENCE [LARGE SCALE GENOMIC DNA]</scope>
    <source>
        <strain evidence="9 10">4Rx5</strain>
    </source>
</reference>
<evidence type="ECO:0000256" key="2">
    <source>
        <dbReference type="ARBA" id="ARBA00008859"/>
    </source>
</evidence>
<keyword evidence="5" id="KW-0184">Conjugation</keyword>
<dbReference type="AlphaFoldDB" id="A0A318NS19"/>
<dbReference type="GO" id="GO:0005737">
    <property type="term" value="C:cytoplasm"/>
    <property type="evidence" value="ECO:0007669"/>
    <property type="project" value="UniProtKB-SubCell"/>
</dbReference>
<dbReference type="OrthoDB" id="6608258at2"/>
<keyword evidence="6" id="KW-0805">Transcription regulation</keyword>
<dbReference type="SUPFAM" id="SSF47729">
    <property type="entry name" value="IHF-like DNA-binding proteins"/>
    <property type="match status" value="1"/>
</dbReference>
<evidence type="ECO:0000256" key="4">
    <source>
        <dbReference type="ARBA" id="ARBA00022490"/>
    </source>
</evidence>
<dbReference type="Gene3D" id="1.10.10.450">
    <property type="entry name" value="TraM protein, DNA-binding"/>
    <property type="match status" value="1"/>
</dbReference>
<keyword evidence="4" id="KW-0963">Cytoplasm</keyword>
<dbReference type="InterPro" id="IPR010992">
    <property type="entry name" value="IHF-like_DNA-bd_dom_sf"/>
</dbReference>
<dbReference type="Proteomes" id="UP000248196">
    <property type="component" value="Unassembled WGS sequence"/>
</dbReference>
<dbReference type="CDD" id="cd14804">
    <property type="entry name" value="Tra_M"/>
    <property type="match status" value="1"/>
</dbReference>
<keyword evidence="8" id="KW-0804">Transcription</keyword>
<organism evidence="9 10">
    <name type="scientific">Serratia plymuthica</name>
    <dbReference type="NCBI Taxonomy" id="82996"/>
    <lineage>
        <taxon>Bacteria</taxon>
        <taxon>Pseudomonadati</taxon>
        <taxon>Pseudomonadota</taxon>
        <taxon>Gammaproteobacteria</taxon>
        <taxon>Enterobacterales</taxon>
        <taxon>Yersiniaceae</taxon>
        <taxon>Serratia</taxon>
    </lineage>
</organism>
<evidence type="ECO:0000256" key="5">
    <source>
        <dbReference type="ARBA" id="ARBA00022971"/>
    </source>
</evidence>
<gene>
    <name evidence="9" type="ORF">CT690_23835</name>
</gene>
<dbReference type="InterPro" id="IPR042073">
    <property type="entry name" value="TraM_DNA-bd"/>
</dbReference>
<evidence type="ECO:0000313" key="10">
    <source>
        <dbReference type="Proteomes" id="UP000248196"/>
    </source>
</evidence>
<evidence type="ECO:0000313" key="9">
    <source>
        <dbReference type="EMBL" id="PYD36579.1"/>
    </source>
</evidence>
<keyword evidence="7" id="KW-0238">DNA-binding</keyword>
<dbReference type="InterPro" id="IPR007925">
    <property type="entry name" value="TRelaxosome_TraM"/>
</dbReference>
<protein>
    <recommendedName>
        <fullName evidence="3">Relaxosome protein TraM</fullName>
    </recommendedName>
</protein>
<dbReference type="EMBL" id="PESE01000011">
    <property type="protein sequence ID" value="PYD36579.1"/>
    <property type="molecule type" value="Genomic_DNA"/>
</dbReference>
<proteinExistence type="inferred from homology"/>
<evidence type="ECO:0000256" key="8">
    <source>
        <dbReference type="ARBA" id="ARBA00023163"/>
    </source>
</evidence>
<evidence type="ECO:0000256" key="1">
    <source>
        <dbReference type="ARBA" id="ARBA00004496"/>
    </source>
</evidence>
<sequence length="132" mass="14682">MGRLNIYVKQKIESEIRDIVQAEIQKGAATNEMTISSMCNELLRLGLMVYKAQDEDGSAFDVLEFRRDLIKKAAASREAGVLITAMMSEVYERVCGNTDRGEIDEVINKNLSAIYNAESTAEQAHFVADDGE</sequence>
<dbReference type="Pfam" id="PF05261">
    <property type="entry name" value="Tra_M"/>
    <property type="match status" value="1"/>
</dbReference>
<comment type="subcellular location">
    <subcellularLocation>
        <location evidence="1">Cytoplasm</location>
    </subcellularLocation>
</comment>
<evidence type="ECO:0000256" key="3">
    <source>
        <dbReference type="ARBA" id="ARBA00020534"/>
    </source>
</evidence>
<evidence type="ECO:0000256" key="6">
    <source>
        <dbReference type="ARBA" id="ARBA00023015"/>
    </source>
</evidence>